<protein>
    <submittedName>
        <fullName evidence="1">Uncharacterized protein</fullName>
    </submittedName>
</protein>
<dbReference type="AlphaFoldDB" id="A0A7W7KCP4"/>
<dbReference type="EMBL" id="JACHLR010000021">
    <property type="protein sequence ID" value="MBB4860387.1"/>
    <property type="molecule type" value="Genomic_DNA"/>
</dbReference>
<keyword evidence="2" id="KW-1185">Reference proteome</keyword>
<name>A0A7W7KCP4_9SPHN</name>
<evidence type="ECO:0000313" key="2">
    <source>
        <dbReference type="Proteomes" id="UP000555448"/>
    </source>
</evidence>
<dbReference type="Proteomes" id="UP000555448">
    <property type="component" value="Unassembled WGS sequence"/>
</dbReference>
<organism evidence="1 2">
    <name type="scientific">Novosphingobium chloroacetimidivorans</name>
    <dbReference type="NCBI Taxonomy" id="1428314"/>
    <lineage>
        <taxon>Bacteria</taxon>
        <taxon>Pseudomonadati</taxon>
        <taxon>Pseudomonadota</taxon>
        <taxon>Alphaproteobacteria</taxon>
        <taxon>Sphingomonadales</taxon>
        <taxon>Sphingomonadaceae</taxon>
        <taxon>Novosphingobium</taxon>
    </lineage>
</organism>
<comment type="caution">
    <text evidence="1">The sequence shown here is derived from an EMBL/GenBank/DDBJ whole genome shotgun (WGS) entry which is preliminary data.</text>
</comment>
<gene>
    <name evidence="1" type="ORF">HNO88_003730</name>
</gene>
<accession>A0A7W7KCP4</accession>
<sequence>MVQGGTSSATCCTLAAKYVMSNLFTGPGAEWTPIEIDRDAILDTLITMTDDERYELGASDWHFRQAAEREADQRRLRRFALDEARMWLALAEHEQNHSAASKYRFKIAALEMMDEADDLTAILRDEPVAEVQTTDDLRALIRSAE</sequence>
<evidence type="ECO:0000313" key="1">
    <source>
        <dbReference type="EMBL" id="MBB4860387.1"/>
    </source>
</evidence>
<proteinExistence type="predicted"/>
<dbReference type="RefSeq" id="WP_184249058.1">
    <property type="nucleotide sequence ID" value="NZ_JACHLR010000021.1"/>
</dbReference>
<reference evidence="1 2" key="1">
    <citation type="submission" date="2020-08" db="EMBL/GenBank/DDBJ databases">
        <title>Functional genomics of gut bacteria from endangered species of beetles.</title>
        <authorList>
            <person name="Carlos-Shanley C."/>
        </authorList>
    </citation>
    <scope>NUCLEOTIDE SEQUENCE [LARGE SCALE GENOMIC DNA]</scope>
    <source>
        <strain evidence="1 2">S00245</strain>
    </source>
</reference>